<evidence type="ECO:0000259" key="3">
    <source>
        <dbReference type="PROSITE" id="PS50994"/>
    </source>
</evidence>
<organism evidence="4 5">
    <name type="scientific">Cuscuta europaea</name>
    <name type="common">European dodder</name>
    <dbReference type="NCBI Taxonomy" id="41803"/>
    <lineage>
        <taxon>Eukaryota</taxon>
        <taxon>Viridiplantae</taxon>
        <taxon>Streptophyta</taxon>
        <taxon>Embryophyta</taxon>
        <taxon>Tracheophyta</taxon>
        <taxon>Spermatophyta</taxon>
        <taxon>Magnoliopsida</taxon>
        <taxon>eudicotyledons</taxon>
        <taxon>Gunneridae</taxon>
        <taxon>Pentapetalae</taxon>
        <taxon>asterids</taxon>
        <taxon>lamiids</taxon>
        <taxon>Solanales</taxon>
        <taxon>Convolvulaceae</taxon>
        <taxon>Cuscuteae</taxon>
        <taxon>Cuscuta</taxon>
        <taxon>Cuscuta subgen. Cuscuta</taxon>
    </lineage>
</organism>
<evidence type="ECO:0000256" key="1">
    <source>
        <dbReference type="ARBA" id="ARBA00022670"/>
    </source>
</evidence>
<feature type="compositionally biased region" description="Acidic residues" evidence="2">
    <location>
        <begin position="457"/>
        <end position="470"/>
    </location>
</feature>
<dbReference type="PANTHER" id="PTHR42648">
    <property type="entry name" value="TRANSPOSASE, PUTATIVE-RELATED"/>
    <property type="match status" value="1"/>
</dbReference>
<evidence type="ECO:0000256" key="2">
    <source>
        <dbReference type="SAM" id="MobiDB-lite"/>
    </source>
</evidence>
<proteinExistence type="predicted"/>
<dbReference type="PANTHER" id="PTHR42648:SF28">
    <property type="entry name" value="TRANSPOSON-ENCODED PROTEIN WITH RIBONUCLEASE H-LIKE AND RETROVIRUS ZINC FINGER-LIKE DOMAINS"/>
    <property type="match status" value="1"/>
</dbReference>
<keyword evidence="1" id="KW-0645">Protease</keyword>
<keyword evidence="1" id="KW-0378">Hydrolase</keyword>
<dbReference type="InterPro" id="IPR036397">
    <property type="entry name" value="RNaseH_sf"/>
</dbReference>
<evidence type="ECO:0000313" key="5">
    <source>
        <dbReference type="Proteomes" id="UP001152484"/>
    </source>
</evidence>
<sequence>MPRVSREDTEWVVDTATSYHVTPHRYYFTTYKAGDFGAVKMGNSSSSGITGISDVQIKTSIGSTITLKDVRHVPDLRLNLLSVVCLDEQGYENHFSRGTWKMSKGILTIARGHVCGTLYKSHLRICTDSLNIAEEASQDLWHLRLGHIGEKGLTTLMKKNLINIDKNVAPGPCSHCLFGKQHRVSFSYTSTKRSELLSLVHSDVCGPFKVESLSGSRHFLTFIDDASRKVWVYFLITKDQVFECFKTFHILVEREIGKKLKCLQSDNGGEYTSKVFDAYCRTYGIRHDKSVPRTPQHNGVAERMNRTIMERARSMLNMTKLPKSFWGEVVNTACYLINRSPSVPLNFEVPERLWTGKDPTYSHLRVFGCSSYAHVSKELRQKLDARTMEMKSLDTCYGILRRKKMFKSRDVVFHENLTIKDIEKLTMSRKSNEGAQVSNEAPELFLRNNDEVHENNFEAEEDEETEESAEQGESQPTSPGTDDGSSSQMVPTVPRSERGHIPSKRYTSSEYLLLTEDGEPESFQEVVSHKDKEK</sequence>
<reference evidence="4" key="1">
    <citation type="submission" date="2022-07" db="EMBL/GenBank/DDBJ databases">
        <authorList>
            <person name="Macas J."/>
            <person name="Novak P."/>
            <person name="Neumann P."/>
        </authorList>
    </citation>
    <scope>NUCLEOTIDE SEQUENCE</scope>
</reference>
<dbReference type="InterPro" id="IPR039537">
    <property type="entry name" value="Retrotran_Ty1/copia-like"/>
</dbReference>
<dbReference type="GO" id="GO:0006508">
    <property type="term" value="P:proteolysis"/>
    <property type="evidence" value="ECO:0007669"/>
    <property type="project" value="UniProtKB-KW"/>
</dbReference>
<dbReference type="InterPro" id="IPR012337">
    <property type="entry name" value="RNaseH-like_sf"/>
</dbReference>
<dbReference type="Pfam" id="PF13976">
    <property type="entry name" value="gag_pre-integrs"/>
    <property type="match status" value="1"/>
</dbReference>
<dbReference type="Pfam" id="PF22936">
    <property type="entry name" value="Pol_BBD"/>
    <property type="match status" value="1"/>
</dbReference>
<accession>A0A9P1EH76</accession>
<dbReference type="PROSITE" id="PS50994">
    <property type="entry name" value="INTEGRASE"/>
    <property type="match status" value="1"/>
</dbReference>
<dbReference type="InterPro" id="IPR025724">
    <property type="entry name" value="GAG-pre-integrase_dom"/>
</dbReference>
<evidence type="ECO:0000313" key="4">
    <source>
        <dbReference type="EMBL" id="CAH9105587.1"/>
    </source>
</evidence>
<dbReference type="GO" id="GO:0003676">
    <property type="term" value="F:nucleic acid binding"/>
    <property type="evidence" value="ECO:0007669"/>
    <property type="project" value="InterPro"/>
</dbReference>
<name>A0A9P1EH76_CUSEU</name>
<dbReference type="OrthoDB" id="418757at2759"/>
<dbReference type="Pfam" id="PF00665">
    <property type="entry name" value="rve"/>
    <property type="match status" value="1"/>
</dbReference>
<dbReference type="InterPro" id="IPR054722">
    <property type="entry name" value="PolX-like_BBD"/>
</dbReference>
<dbReference type="Gene3D" id="3.30.420.10">
    <property type="entry name" value="Ribonuclease H-like superfamily/Ribonuclease H"/>
    <property type="match status" value="1"/>
</dbReference>
<dbReference type="GO" id="GO:0015074">
    <property type="term" value="P:DNA integration"/>
    <property type="evidence" value="ECO:0007669"/>
    <property type="project" value="InterPro"/>
</dbReference>
<dbReference type="SUPFAM" id="SSF53098">
    <property type="entry name" value="Ribonuclease H-like"/>
    <property type="match status" value="1"/>
</dbReference>
<feature type="compositionally biased region" description="Polar residues" evidence="2">
    <location>
        <begin position="474"/>
        <end position="490"/>
    </location>
</feature>
<dbReference type="EMBL" id="CAMAPE010000048">
    <property type="protein sequence ID" value="CAH9105587.1"/>
    <property type="molecule type" value="Genomic_DNA"/>
</dbReference>
<feature type="region of interest" description="Disordered" evidence="2">
    <location>
        <begin position="428"/>
        <end position="534"/>
    </location>
</feature>
<dbReference type="GO" id="GO:0008233">
    <property type="term" value="F:peptidase activity"/>
    <property type="evidence" value="ECO:0007669"/>
    <property type="project" value="UniProtKB-KW"/>
</dbReference>
<dbReference type="Proteomes" id="UP001152484">
    <property type="component" value="Unassembled WGS sequence"/>
</dbReference>
<protein>
    <recommendedName>
        <fullName evidence="3">Integrase catalytic domain-containing protein</fullName>
    </recommendedName>
</protein>
<dbReference type="AlphaFoldDB" id="A0A9P1EH76"/>
<feature type="non-terminal residue" evidence="4">
    <location>
        <position position="534"/>
    </location>
</feature>
<keyword evidence="5" id="KW-1185">Reference proteome</keyword>
<feature type="domain" description="Integrase catalytic" evidence="3">
    <location>
        <begin position="188"/>
        <end position="358"/>
    </location>
</feature>
<comment type="caution">
    <text evidence="4">The sequence shown here is derived from an EMBL/GenBank/DDBJ whole genome shotgun (WGS) entry which is preliminary data.</text>
</comment>
<gene>
    <name evidence="4" type="ORF">CEURO_LOCUS16957</name>
</gene>
<dbReference type="InterPro" id="IPR001584">
    <property type="entry name" value="Integrase_cat-core"/>
</dbReference>